<proteinExistence type="predicted"/>
<comment type="caution">
    <text evidence="1">The sequence shown here is derived from an EMBL/GenBank/DDBJ whole genome shotgun (WGS) entry which is preliminary data.</text>
</comment>
<dbReference type="AlphaFoldDB" id="A0A5C5V8S7"/>
<dbReference type="Proteomes" id="UP000317243">
    <property type="component" value="Unassembled WGS sequence"/>
</dbReference>
<gene>
    <name evidence="1" type="ORF">KOR42_53280</name>
</gene>
<keyword evidence="2" id="KW-1185">Reference proteome</keyword>
<reference evidence="1 2" key="1">
    <citation type="submission" date="2019-02" db="EMBL/GenBank/DDBJ databases">
        <title>Deep-cultivation of Planctomycetes and their phenomic and genomic characterization uncovers novel biology.</title>
        <authorList>
            <person name="Wiegand S."/>
            <person name="Jogler M."/>
            <person name="Boedeker C."/>
            <person name="Pinto D."/>
            <person name="Vollmers J."/>
            <person name="Rivas-Marin E."/>
            <person name="Kohn T."/>
            <person name="Peeters S.H."/>
            <person name="Heuer A."/>
            <person name="Rast P."/>
            <person name="Oberbeckmann S."/>
            <person name="Bunk B."/>
            <person name="Jeske O."/>
            <person name="Meyerdierks A."/>
            <person name="Storesund J.E."/>
            <person name="Kallscheuer N."/>
            <person name="Luecker S."/>
            <person name="Lage O.M."/>
            <person name="Pohl T."/>
            <person name="Merkel B.J."/>
            <person name="Hornburger P."/>
            <person name="Mueller R.-W."/>
            <person name="Bruemmer F."/>
            <person name="Labrenz M."/>
            <person name="Spormann A.M."/>
            <person name="Op Den Camp H."/>
            <person name="Overmann J."/>
            <person name="Amann R."/>
            <person name="Jetten M.S.M."/>
            <person name="Mascher T."/>
            <person name="Medema M.H."/>
            <person name="Devos D.P."/>
            <person name="Kaster A.-K."/>
            <person name="Ovreas L."/>
            <person name="Rohde M."/>
            <person name="Galperin M.Y."/>
            <person name="Jogler C."/>
        </authorList>
    </citation>
    <scope>NUCLEOTIDE SEQUENCE [LARGE SCALE GENOMIC DNA]</scope>
    <source>
        <strain evidence="1 2">KOR42</strain>
    </source>
</reference>
<sequence length="43" mass="5025">MDVYELSPKSEDEPFLAEYNYCKRPLALFPTHARPHRQSENGS</sequence>
<name>A0A5C5V8S7_9PLAN</name>
<protein>
    <submittedName>
        <fullName evidence="1">Uncharacterized protein</fullName>
    </submittedName>
</protein>
<evidence type="ECO:0000313" key="1">
    <source>
        <dbReference type="EMBL" id="TWT35004.1"/>
    </source>
</evidence>
<dbReference type="EMBL" id="SIHI01000082">
    <property type="protein sequence ID" value="TWT35004.1"/>
    <property type="molecule type" value="Genomic_DNA"/>
</dbReference>
<evidence type="ECO:0000313" key="2">
    <source>
        <dbReference type="Proteomes" id="UP000317243"/>
    </source>
</evidence>
<accession>A0A5C5V8S7</accession>
<organism evidence="1 2">
    <name type="scientific">Thalassoglobus neptunius</name>
    <dbReference type="NCBI Taxonomy" id="1938619"/>
    <lineage>
        <taxon>Bacteria</taxon>
        <taxon>Pseudomonadati</taxon>
        <taxon>Planctomycetota</taxon>
        <taxon>Planctomycetia</taxon>
        <taxon>Planctomycetales</taxon>
        <taxon>Planctomycetaceae</taxon>
        <taxon>Thalassoglobus</taxon>
    </lineage>
</organism>